<comment type="similarity">
    <text evidence="1">Belongs to the CapA family.</text>
</comment>
<dbReference type="PANTHER" id="PTHR33393:SF13">
    <property type="entry name" value="PGA BIOSYNTHESIS PROTEIN CAPA"/>
    <property type="match status" value="1"/>
</dbReference>
<dbReference type="InterPro" id="IPR029052">
    <property type="entry name" value="Metallo-depent_PP-like"/>
</dbReference>
<evidence type="ECO:0000313" key="3">
    <source>
        <dbReference type="EMBL" id="SSW67471.1"/>
    </source>
</evidence>
<dbReference type="Proteomes" id="UP000289184">
    <property type="component" value="Unassembled WGS sequence"/>
</dbReference>
<keyword evidence="4" id="KW-1185">Reference proteome</keyword>
<organism evidence="3 4">
    <name type="scientific">Achromobacter agilis</name>
    <dbReference type="NCBI Taxonomy" id="1353888"/>
    <lineage>
        <taxon>Bacteria</taxon>
        <taxon>Pseudomonadati</taxon>
        <taxon>Pseudomonadota</taxon>
        <taxon>Betaproteobacteria</taxon>
        <taxon>Burkholderiales</taxon>
        <taxon>Alcaligenaceae</taxon>
        <taxon>Achromobacter</taxon>
    </lineage>
</organism>
<dbReference type="InterPro" id="IPR019079">
    <property type="entry name" value="Capsule_synth_CapA"/>
</dbReference>
<reference evidence="3 4" key="1">
    <citation type="submission" date="2018-07" db="EMBL/GenBank/DDBJ databases">
        <authorList>
            <person name="Peeters C."/>
        </authorList>
    </citation>
    <scope>NUCLEOTIDE SEQUENCE [LARGE SCALE GENOMIC DNA]</scope>
    <source>
        <strain evidence="3 4">LMG 3411</strain>
    </source>
</reference>
<dbReference type="AlphaFoldDB" id="A0A446CI40"/>
<dbReference type="SUPFAM" id="SSF56300">
    <property type="entry name" value="Metallo-dependent phosphatases"/>
    <property type="match status" value="1"/>
</dbReference>
<protein>
    <submittedName>
        <fullName evidence="3">Putative polyglutamine synthesis accessory protein</fullName>
    </submittedName>
</protein>
<evidence type="ECO:0000313" key="4">
    <source>
        <dbReference type="Proteomes" id="UP000289184"/>
    </source>
</evidence>
<name>A0A446CI40_9BURK</name>
<dbReference type="SMART" id="SM00854">
    <property type="entry name" value="PGA_cap"/>
    <property type="match status" value="1"/>
</dbReference>
<accession>A0A446CI40</accession>
<evidence type="ECO:0000259" key="2">
    <source>
        <dbReference type="SMART" id="SM00854"/>
    </source>
</evidence>
<dbReference type="OrthoDB" id="5405713at2"/>
<sequence length="346" mass="37353">MNHTLYLLGDINLKGVDDATGLFDRIRQPLLAADLVFANLECCLYDLPEHAQERRGFYTSPRHAQALRDAGLQAVGNANNVNIGHEAVLSSLAALRAASLPSVGAGADSTAARAPLIEVRDGVRYGFLQRTAVYWPDNHEAGAHQAGVAIIKAHTAYRPRLETQAARTRPGVPPEVLTWACPESLAQFRADVAALRAQADVVVASLHWGYRREVLQYQREYAHAAIEAGADLVLGHGPHMILPVELHQGRPILYGSGNFSFQVAHQADAHTEWTGMIARVEVRDARPAALQFSFVQRNPANQTVLAPASAVAPERDLLVQSSAALGARLSADGDGLRLELDGRAQS</sequence>
<dbReference type="EMBL" id="UFQB01000012">
    <property type="protein sequence ID" value="SSW67471.1"/>
    <property type="molecule type" value="Genomic_DNA"/>
</dbReference>
<dbReference type="Pfam" id="PF09587">
    <property type="entry name" value="PGA_cap"/>
    <property type="match status" value="1"/>
</dbReference>
<dbReference type="Gene3D" id="3.60.21.10">
    <property type="match status" value="1"/>
</dbReference>
<dbReference type="InterPro" id="IPR052169">
    <property type="entry name" value="CW_Biosynth-Accessory"/>
</dbReference>
<dbReference type="RefSeq" id="WP_129528313.1">
    <property type="nucleotide sequence ID" value="NZ_UFQB01000012.1"/>
</dbReference>
<gene>
    <name evidence="3" type="ORF">AGI3411_03134</name>
</gene>
<feature type="domain" description="Capsule synthesis protein CapA" evidence="2">
    <location>
        <begin position="4"/>
        <end position="263"/>
    </location>
</feature>
<dbReference type="PANTHER" id="PTHR33393">
    <property type="entry name" value="POLYGLUTAMINE SYNTHESIS ACCESSORY PROTEIN RV0574C-RELATED"/>
    <property type="match status" value="1"/>
</dbReference>
<evidence type="ECO:0000256" key="1">
    <source>
        <dbReference type="ARBA" id="ARBA00005662"/>
    </source>
</evidence>
<proteinExistence type="inferred from homology"/>